<evidence type="ECO:0000313" key="3">
    <source>
        <dbReference type="EMBL" id="KUN60532.1"/>
    </source>
</evidence>
<dbReference type="RefSeq" id="WP_062244557.1">
    <property type="nucleotide sequence ID" value="NZ_JBPJFL010000001.1"/>
</dbReference>
<dbReference type="InterPro" id="IPR001387">
    <property type="entry name" value="Cro/C1-type_HTH"/>
</dbReference>
<accession>A0A101RRQ9</accession>
<dbReference type="SUPFAM" id="SSF47413">
    <property type="entry name" value="lambda repressor-like DNA-binding domains"/>
    <property type="match status" value="1"/>
</dbReference>
<reference evidence="3 4" key="1">
    <citation type="submission" date="2015-10" db="EMBL/GenBank/DDBJ databases">
        <title>Draft genome sequence of Streptomyces griseorubiginosus DSM 40469, type strain for the species Streptomyces griseorubiginosus.</title>
        <authorList>
            <person name="Ruckert C."/>
            <person name="Winkler A."/>
            <person name="Kalinowski J."/>
            <person name="Kampfer P."/>
            <person name="Glaeser S."/>
        </authorList>
    </citation>
    <scope>NUCLEOTIDE SEQUENCE [LARGE SCALE GENOMIC DNA]</scope>
    <source>
        <strain evidence="3 4">DSM 40469</strain>
    </source>
</reference>
<comment type="caution">
    <text evidence="3">The sequence shown here is derived from an EMBL/GenBank/DDBJ whole genome shotgun (WGS) entry which is preliminary data.</text>
</comment>
<name>A0A101RRQ9_9ACTN</name>
<evidence type="ECO:0000256" key="1">
    <source>
        <dbReference type="SAM" id="MobiDB-lite"/>
    </source>
</evidence>
<dbReference type="AlphaFoldDB" id="A0A101RRQ9"/>
<dbReference type="CDD" id="cd00093">
    <property type="entry name" value="HTH_XRE"/>
    <property type="match status" value="1"/>
</dbReference>
<evidence type="ECO:0000313" key="4">
    <source>
        <dbReference type="Proteomes" id="UP000054375"/>
    </source>
</evidence>
<feature type="region of interest" description="Disordered" evidence="1">
    <location>
        <begin position="69"/>
        <end position="131"/>
    </location>
</feature>
<organism evidence="3 4">
    <name type="scientific">Streptomyces griseorubiginosus</name>
    <dbReference type="NCBI Taxonomy" id="67304"/>
    <lineage>
        <taxon>Bacteria</taxon>
        <taxon>Bacillati</taxon>
        <taxon>Actinomycetota</taxon>
        <taxon>Actinomycetes</taxon>
        <taxon>Kitasatosporales</taxon>
        <taxon>Streptomycetaceae</taxon>
        <taxon>Streptomyces</taxon>
    </lineage>
</organism>
<feature type="compositionally biased region" description="Low complexity" evidence="1">
    <location>
        <begin position="99"/>
        <end position="123"/>
    </location>
</feature>
<sequence length="616" mass="66531">MTPEEEFAEALRVRRKAAGLSLGELSRLVNYSKSYLSRVENGTRMPGPALARECDTVLHAEGELLGLLPDRPARSVPAGPAGPPVRPGLPGRRRGRGPSGAAPAPAGTSGTPGTPGTPRTSRSFGTSGSEFDQLIRRGDARHLLGDMYGAGRLYLAAYRAAEGDDLARAHAVVRCARRWSDPGQVDRELLARIDECLKTLAGREDLPAVELRLRLTAHRAKKLTMGVGDDTAVAGAEPGTSVDRARGVLRELRDRLPGIGAETHCEVLTECRWALYDFAPAAELLALSAELRDVAVRSRSMYFIGEALVALAIDQLRVGRVTAADATVRRHREHAAHRHSTLAHWQQGTLDALMNLWQGEFAAAEEWILGESRTIAETMERDLAVPADTLSQTCLGQAYWLRHEQGRMAELFDSPLMAGVRRRDYFPVWRAGLALALCETGRHDQAADQVLAFAADTGGFTRFPPSGWALPTAAVLAQACAELAVRDVRVRELLPYVPPLRALLDAHPGELVLAGWPTVLLGPAARFSGLLALVAGEPETALGHLRRAVRLAQHSPAQMTRLRLDEARARLRSDSAAVRAGARGLARTALGTAEELGMAAVARDCREFLRLPATGR</sequence>
<protein>
    <recommendedName>
        <fullName evidence="2">HTH cro/C1-type domain-containing protein</fullName>
    </recommendedName>
</protein>
<dbReference type="SMART" id="SM00530">
    <property type="entry name" value="HTH_XRE"/>
    <property type="match status" value="1"/>
</dbReference>
<evidence type="ECO:0000259" key="2">
    <source>
        <dbReference type="PROSITE" id="PS50943"/>
    </source>
</evidence>
<dbReference type="Pfam" id="PF13560">
    <property type="entry name" value="HTH_31"/>
    <property type="match status" value="1"/>
</dbReference>
<dbReference type="InterPro" id="IPR010982">
    <property type="entry name" value="Lambda_DNA-bd_dom_sf"/>
</dbReference>
<proteinExistence type="predicted"/>
<feature type="domain" description="HTH cro/C1-type" evidence="2">
    <location>
        <begin position="11"/>
        <end position="65"/>
    </location>
</feature>
<dbReference type="Gene3D" id="1.10.260.40">
    <property type="entry name" value="lambda repressor-like DNA-binding domains"/>
    <property type="match status" value="1"/>
</dbReference>
<gene>
    <name evidence="3" type="ORF">AQJ54_35470</name>
</gene>
<dbReference type="PROSITE" id="PS50943">
    <property type="entry name" value="HTH_CROC1"/>
    <property type="match status" value="1"/>
</dbReference>
<dbReference type="EMBL" id="LMWV01000031">
    <property type="protein sequence ID" value="KUN60532.1"/>
    <property type="molecule type" value="Genomic_DNA"/>
</dbReference>
<dbReference type="Proteomes" id="UP000054375">
    <property type="component" value="Unassembled WGS sequence"/>
</dbReference>
<dbReference type="GO" id="GO:0003677">
    <property type="term" value="F:DNA binding"/>
    <property type="evidence" value="ECO:0007669"/>
    <property type="project" value="InterPro"/>
</dbReference>
<keyword evidence="4" id="KW-1185">Reference proteome</keyword>